<dbReference type="Gene3D" id="2.60.120.10">
    <property type="entry name" value="Jelly Rolls"/>
    <property type="match status" value="1"/>
</dbReference>
<dbReference type="CDD" id="cd00038">
    <property type="entry name" value="CAP_ED"/>
    <property type="match status" value="1"/>
</dbReference>
<evidence type="ECO:0000313" key="2">
    <source>
        <dbReference type="EMBL" id="TWF31834.1"/>
    </source>
</evidence>
<dbReference type="AlphaFoldDB" id="A0A561P196"/>
<dbReference type="SUPFAM" id="SSF51206">
    <property type="entry name" value="cAMP-binding domain-like"/>
    <property type="match status" value="1"/>
</dbReference>
<proteinExistence type="predicted"/>
<evidence type="ECO:0000259" key="1">
    <source>
        <dbReference type="PROSITE" id="PS50042"/>
    </source>
</evidence>
<dbReference type="InterPro" id="IPR000595">
    <property type="entry name" value="cNMP-bd_dom"/>
</dbReference>
<accession>A0A561P196</accession>
<dbReference type="Proteomes" id="UP000320811">
    <property type="component" value="Unassembled WGS sequence"/>
</dbReference>
<dbReference type="PROSITE" id="PS50042">
    <property type="entry name" value="CNMP_BINDING_3"/>
    <property type="match status" value="1"/>
</dbReference>
<organism evidence="2 3">
    <name type="scientific">Chitinophaga polysaccharea</name>
    <dbReference type="NCBI Taxonomy" id="1293035"/>
    <lineage>
        <taxon>Bacteria</taxon>
        <taxon>Pseudomonadati</taxon>
        <taxon>Bacteroidota</taxon>
        <taxon>Chitinophagia</taxon>
        <taxon>Chitinophagales</taxon>
        <taxon>Chitinophagaceae</taxon>
        <taxon>Chitinophaga</taxon>
    </lineage>
</organism>
<protein>
    <submittedName>
        <fullName evidence="2">CRP-like cAMP-binding protein</fullName>
    </submittedName>
</protein>
<gene>
    <name evidence="2" type="ORF">FHW36_11723</name>
</gene>
<dbReference type="InterPro" id="IPR014710">
    <property type="entry name" value="RmlC-like_jellyroll"/>
</dbReference>
<reference evidence="2 3" key="1">
    <citation type="submission" date="2019-06" db="EMBL/GenBank/DDBJ databases">
        <title>Sorghum-associated microbial communities from plants grown in Nebraska, USA.</title>
        <authorList>
            <person name="Schachtman D."/>
        </authorList>
    </citation>
    <scope>NUCLEOTIDE SEQUENCE [LARGE SCALE GENOMIC DNA]</scope>
    <source>
        <strain evidence="2 3">1209</strain>
    </source>
</reference>
<evidence type="ECO:0000313" key="3">
    <source>
        <dbReference type="Proteomes" id="UP000320811"/>
    </source>
</evidence>
<sequence>MTDAAFRGFFVYFRIFDTDKMITVTAEAQYLAAFKEKILSYYPVSAEAFQLLKDIVSFHQLEKGTILLNIGQVSRHLHFVCNGAVIAYITGGDGTTYNKNIFLERQFAGSTVSALLRTPSEFTLQAIEDTTLIRMDYNEYKALIYRHDELKNFYIAYLEKNWIIDKERREISLVMETASTRYRRLLAEYPNIEKRIPLQHIASHLGITPTQLSRIRKELKEK</sequence>
<comment type="caution">
    <text evidence="2">The sequence shown here is derived from an EMBL/GenBank/DDBJ whole genome shotgun (WGS) entry which is preliminary data.</text>
</comment>
<name>A0A561P196_9BACT</name>
<dbReference type="EMBL" id="VIWO01000017">
    <property type="protein sequence ID" value="TWF31834.1"/>
    <property type="molecule type" value="Genomic_DNA"/>
</dbReference>
<dbReference type="Pfam" id="PF00027">
    <property type="entry name" value="cNMP_binding"/>
    <property type="match status" value="1"/>
</dbReference>
<feature type="domain" description="Cyclic nucleotide-binding" evidence="1">
    <location>
        <begin position="40"/>
        <end position="161"/>
    </location>
</feature>
<dbReference type="InterPro" id="IPR018490">
    <property type="entry name" value="cNMP-bd_dom_sf"/>
</dbReference>
<keyword evidence="3" id="KW-1185">Reference proteome</keyword>